<dbReference type="Pfam" id="PF17777">
    <property type="entry name" value="RL10P_insert"/>
    <property type="match status" value="1"/>
</dbReference>
<dbReference type="InterPro" id="IPR001790">
    <property type="entry name" value="Ribosomal_uL10"/>
</dbReference>
<evidence type="ECO:0000256" key="5">
    <source>
        <dbReference type="ARBA" id="ARBA00035444"/>
    </source>
</evidence>
<feature type="domain" description="Large ribosomal subunit protein uL10-like insertion" evidence="6">
    <location>
        <begin position="112"/>
        <end position="181"/>
    </location>
</feature>
<dbReference type="InterPro" id="IPR043164">
    <property type="entry name" value="Ribosomal_uL10-like_insert_sf"/>
</dbReference>
<dbReference type="GO" id="GO:0022625">
    <property type="term" value="C:cytosolic large ribosomal subunit"/>
    <property type="evidence" value="ECO:0007669"/>
    <property type="project" value="TreeGrafter"/>
</dbReference>
<dbReference type="InterPro" id="IPR040637">
    <property type="entry name" value="Ribosomal_uL10-like_insert"/>
</dbReference>
<name>A0A1Y1S6K9_9MICR</name>
<dbReference type="GO" id="GO:0070180">
    <property type="term" value="F:large ribosomal subunit rRNA binding"/>
    <property type="evidence" value="ECO:0007669"/>
    <property type="project" value="TreeGrafter"/>
</dbReference>
<evidence type="ECO:0000256" key="4">
    <source>
        <dbReference type="ARBA" id="ARBA00035202"/>
    </source>
</evidence>
<organism evidence="7 8">
    <name type="scientific">Enterospora canceri</name>
    <dbReference type="NCBI Taxonomy" id="1081671"/>
    <lineage>
        <taxon>Eukaryota</taxon>
        <taxon>Fungi</taxon>
        <taxon>Fungi incertae sedis</taxon>
        <taxon>Microsporidia</taxon>
        <taxon>Enterocytozoonidae</taxon>
        <taxon>Enterospora</taxon>
    </lineage>
</organism>
<evidence type="ECO:0000313" key="8">
    <source>
        <dbReference type="Proteomes" id="UP000192639"/>
    </source>
</evidence>
<dbReference type="Gene3D" id="3.30.70.1730">
    <property type="match status" value="1"/>
</dbReference>
<dbReference type="PANTHER" id="PTHR45699">
    <property type="entry name" value="60S ACIDIC RIBOSOMAL PROTEIN P0"/>
    <property type="match status" value="1"/>
</dbReference>
<protein>
    <recommendedName>
        <fullName evidence="4">Large ribosomal subunit protein uL10</fullName>
    </recommendedName>
    <alternativeName>
        <fullName evidence="5">60S acidic ribosomal protein P0</fullName>
    </alternativeName>
</protein>
<proteinExistence type="inferred from homology"/>
<evidence type="ECO:0000313" key="7">
    <source>
        <dbReference type="EMBL" id="ORD94019.1"/>
    </source>
</evidence>
<dbReference type="FunFam" id="3.90.105.20:FF:000001">
    <property type="entry name" value="60S acidic ribosomal protein P0"/>
    <property type="match status" value="1"/>
</dbReference>
<dbReference type="InterPro" id="IPR043141">
    <property type="entry name" value="Ribosomal_uL10-like_sf"/>
</dbReference>
<keyword evidence="2" id="KW-0689">Ribosomal protein</keyword>
<dbReference type="GO" id="GO:0003735">
    <property type="term" value="F:structural constituent of ribosome"/>
    <property type="evidence" value="ECO:0007669"/>
    <property type="project" value="TreeGrafter"/>
</dbReference>
<keyword evidence="8" id="KW-1185">Reference proteome</keyword>
<dbReference type="Gene3D" id="3.90.105.20">
    <property type="match status" value="1"/>
</dbReference>
<sequence length="263" mass="29449">MSTKAIAPKKIEMYEKTVRMFRDYDKFMFLNLQKVLSTQFKNIKNEFPDDVEFLFAKNKIMRKALSENFTEKKYAQIADQIKENVIIAFYKEDSTATQMYETCQKFRRNAYARFGDRAIEDVIVPTGSTGLGPDQIQLFHAARMNTKMVKGKIEIAVAHKLVGEGEVVGISEANLLAKLNIMPFNYGLSILRVFEGDESFGRDVLAVSDEQIEMAMADSIAMVACVSLGTDTVTDASVPYEIIGASQEIKKVAAGVDYDVAVI</sequence>
<evidence type="ECO:0000256" key="2">
    <source>
        <dbReference type="ARBA" id="ARBA00022980"/>
    </source>
</evidence>
<evidence type="ECO:0000259" key="6">
    <source>
        <dbReference type="Pfam" id="PF17777"/>
    </source>
</evidence>
<evidence type="ECO:0000256" key="1">
    <source>
        <dbReference type="ARBA" id="ARBA00008889"/>
    </source>
</evidence>
<dbReference type="GO" id="GO:0002181">
    <property type="term" value="P:cytoplasmic translation"/>
    <property type="evidence" value="ECO:0007669"/>
    <property type="project" value="TreeGrafter"/>
</dbReference>
<keyword evidence="3" id="KW-0687">Ribonucleoprotein</keyword>
<dbReference type="VEuPathDB" id="MicrosporidiaDB:ECANGB1_1249"/>
<evidence type="ECO:0000256" key="3">
    <source>
        <dbReference type="ARBA" id="ARBA00023274"/>
    </source>
</evidence>
<dbReference type="Pfam" id="PF00466">
    <property type="entry name" value="Ribosomal_L10"/>
    <property type="match status" value="1"/>
</dbReference>
<comment type="caution">
    <text evidence="7">The sequence shown here is derived from an EMBL/GenBank/DDBJ whole genome shotgun (WGS) entry which is preliminary data.</text>
</comment>
<accession>A0A1Y1S6K9</accession>
<dbReference type="SUPFAM" id="SSF160369">
    <property type="entry name" value="Ribosomal protein L10-like"/>
    <property type="match status" value="1"/>
</dbReference>
<gene>
    <name evidence="7" type="primary">RLA0</name>
    <name evidence="7" type="ORF">ECANGB1_1249</name>
</gene>
<dbReference type="PANTHER" id="PTHR45699:SF3">
    <property type="entry name" value="LARGE RIBOSOMAL SUBUNIT PROTEIN UL10"/>
    <property type="match status" value="1"/>
</dbReference>
<dbReference type="AlphaFoldDB" id="A0A1Y1S6K9"/>
<dbReference type="InterPro" id="IPR050323">
    <property type="entry name" value="Ribosomal_protein_uL10"/>
</dbReference>
<comment type="similarity">
    <text evidence="1">Belongs to the universal ribosomal protein uL10 family.</text>
</comment>
<dbReference type="EMBL" id="LWDP01000035">
    <property type="protein sequence ID" value="ORD94019.1"/>
    <property type="molecule type" value="Genomic_DNA"/>
</dbReference>
<dbReference type="Proteomes" id="UP000192639">
    <property type="component" value="Unassembled WGS sequence"/>
</dbReference>
<dbReference type="GO" id="GO:0000027">
    <property type="term" value="P:ribosomal large subunit assembly"/>
    <property type="evidence" value="ECO:0007669"/>
    <property type="project" value="TreeGrafter"/>
</dbReference>
<reference evidence="7 8" key="1">
    <citation type="journal article" date="2017" name="Environ. Microbiol.">
        <title>Decay of the glycolytic pathway and adaptation to intranuclear parasitism within Enterocytozoonidae microsporidia.</title>
        <authorList>
            <person name="Wiredu Boakye D."/>
            <person name="Jaroenlak P."/>
            <person name="Prachumwat A."/>
            <person name="Williams T.A."/>
            <person name="Bateman K.S."/>
            <person name="Itsathitphaisarn O."/>
            <person name="Sritunyalucksana K."/>
            <person name="Paszkiewicz K.H."/>
            <person name="Moore K.A."/>
            <person name="Stentiford G.D."/>
            <person name="Williams B.A."/>
        </authorList>
    </citation>
    <scope>NUCLEOTIDE SEQUENCE [LARGE SCALE GENOMIC DNA]</scope>
    <source>
        <strain evidence="7 8">GB1</strain>
    </source>
</reference>
<dbReference type="OrthoDB" id="10259902at2759"/>